<reference evidence="1 2" key="1">
    <citation type="journal article" date="2021" name="Hortic Res">
        <title>High-quality reference genome and annotation aids understanding of berry development for evergreen blueberry (Vaccinium darrowii).</title>
        <authorList>
            <person name="Yu J."/>
            <person name="Hulse-Kemp A.M."/>
            <person name="Babiker E."/>
            <person name="Staton M."/>
        </authorList>
    </citation>
    <scope>NUCLEOTIDE SEQUENCE [LARGE SCALE GENOMIC DNA]</scope>
    <source>
        <strain evidence="2">cv. NJ 8807/NJ 8810</strain>
        <tissue evidence="1">Young leaf</tissue>
    </source>
</reference>
<comment type="caution">
    <text evidence="1">The sequence shown here is derived from an EMBL/GenBank/DDBJ whole genome shotgun (WGS) entry which is preliminary data.</text>
</comment>
<organism evidence="1 2">
    <name type="scientific">Vaccinium darrowii</name>
    <dbReference type="NCBI Taxonomy" id="229202"/>
    <lineage>
        <taxon>Eukaryota</taxon>
        <taxon>Viridiplantae</taxon>
        <taxon>Streptophyta</taxon>
        <taxon>Embryophyta</taxon>
        <taxon>Tracheophyta</taxon>
        <taxon>Spermatophyta</taxon>
        <taxon>Magnoliopsida</taxon>
        <taxon>eudicotyledons</taxon>
        <taxon>Gunneridae</taxon>
        <taxon>Pentapetalae</taxon>
        <taxon>asterids</taxon>
        <taxon>Ericales</taxon>
        <taxon>Ericaceae</taxon>
        <taxon>Vaccinioideae</taxon>
        <taxon>Vaccinieae</taxon>
        <taxon>Vaccinium</taxon>
    </lineage>
</organism>
<evidence type="ECO:0000313" key="1">
    <source>
        <dbReference type="EMBL" id="KAH7836611.1"/>
    </source>
</evidence>
<evidence type="ECO:0000313" key="2">
    <source>
        <dbReference type="Proteomes" id="UP000828048"/>
    </source>
</evidence>
<name>A0ACB7X7T5_9ERIC</name>
<proteinExistence type="predicted"/>
<gene>
    <name evidence="1" type="ORF">Vadar_003483</name>
</gene>
<dbReference type="EMBL" id="CM037156">
    <property type="protein sequence ID" value="KAH7836611.1"/>
    <property type="molecule type" value="Genomic_DNA"/>
</dbReference>
<protein>
    <submittedName>
        <fullName evidence="1">Uncharacterized protein</fullName>
    </submittedName>
</protein>
<sequence>MSESRETDDREAKRTKYSDSQPEQRKEEDGEEKSQEVSKEGIPLASTPTEAEGNSEMKNQETEAEVNTETGKQETEIANADDTKGPDQVNRKRNRVSLGFDMKKRNGIWNVSTREETASSAGKTAAQQEQEDLEKAIELSKESFRLSSMGSDHVTPNPSGDEGAATLSGDLAGPESGDSDAVVDGSNSDEEEIMLFEMQIPRSNWLVIPAAAAAAFFPPISAYCESNMEDELQITDCDNKEWTMTLVNYIEENVYLITKGWTPYAAWHKLEPTDVIAFYMPSAFSAEKHYQVNFVGLGENLAGIPEFTKGNFLFDLELQLADIEDSRLFIPIAEVETHFPAIMMVPGTGRTKEIVKFTDARNKDWYMEITLYEGVGYMITDGWEDFVREHKLEALDVIMFYIPARPLHTKHFLIEYVRKKEGGSGSNPCQPPGSSTSEEGDRRKEGGSNPSQQPGSSTSEHGDPGRRSRSGKGKEKVYDF</sequence>
<accession>A0ACB7X7T5</accession>
<dbReference type="Proteomes" id="UP000828048">
    <property type="component" value="Chromosome 6"/>
</dbReference>
<keyword evidence="2" id="KW-1185">Reference proteome</keyword>